<dbReference type="AlphaFoldDB" id="A0A1F7WV47"/>
<accession>A0A1F7WV47</accession>
<name>A0A1F7WV47_9BACT</name>
<organism evidence="2 3">
    <name type="scientific">Candidatus Woesebacteria bacterium GWB1_43_5</name>
    <dbReference type="NCBI Taxonomy" id="1802474"/>
    <lineage>
        <taxon>Bacteria</taxon>
        <taxon>Candidatus Woeseibacteriota</taxon>
    </lineage>
</organism>
<reference evidence="2 3" key="1">
    <citation type="journal article" date="2016" name="Nat. Commun.">
        <title>Thousands of microbial genomes shed light on interconnected biogeochemical processes in an aquifer system.</title>
        <authorList>
            <person name="Anantharaman K."/>
            <person name="Brown C.T."/>
            <person name="Hug L.A."/>
            <person name="Sharon I."/>
            <person name="Castelle C.J."/>
            <person name="Probst A.J."/>
            <person name="Thomas B.C."/>
            <person name="Singh A."/>
            <person name="Wilkins M.J."/>
            <person name="Karaoz U."/>
            <person name="Brodie E.L."/>
            <person name="Williams K.H."/>
            <person name="Hubbard S.S."/>
            <person name="Banfield J.F."/>
        </authorList>
    </citation>
    <scope>NUCLEOTIDE SEQUENCE [LARGE SCALE GENOMIC DNA]</scope>
</reference>
<evidence type="ECO:0000313" key="2">
    <source>
        <dbReference type="EMBL" id="OGM06038.1"/>
    </source>
</evidence>
<dbReference type="EMBL" id="MGFM01000006">
    <property type="protein sequence ID" value="OGM06038.1"/>
    <property type="molecule type" value="Genomic_DNA"/>
</dbReference>
<proteinExistence type="predicted"/>
<comment type="caution">
    <text evidence="2">The sequence shown here is derived from an EMBL/GenBank/DDBJ whole genome shotgun (WGS) entry which is preliminary data.</text>
</comment>
<feature type="compositionally biased region" description="Polar residues" evidence="1">
    <location>
        <begin position="119"/>
        <end position="135"/>
    </location>
</feature>
<gene>
    <name evidence="2" type="ORF">A2125_01455</name>
</gene>
<evidence type="ECO:0000256" key="1">
    <source>
        <dbReference type="SAM" id="MobiDB-lite"/>
    </source>
</evidence>
<dbReference type="Proteomes" id="UP000178812">
    <property type="component" value="Unassembled WGS sequence"/>
</dbReference>
<sequence>MAILDFFSKTRSSMPTLERFGYGKKKPPVSPAPGMFPTVPNPTQYSQPIGPQINQTPIIPQVKPVVASPISPVTQKPAITPVLPQITSSTYTTPSGTNVDAQGQVVAPPPVPSTPTGTNQAAPGATSTPTLPQVSPETLKSLGLAESVYQQSLKISPEELSTQEDIDKLVDSTKTAYRNTSGQAIPLEFITGQLRSIEQRATGLAEPLERKLARMQATRQSSLESSKFALDRAENKVQTEKEALKPISGTSFYDPTTGKFIQAPSVTTEKEKGFTLQPGEIRYDEQGKPIAQGGPKPPSATAEAKTIEKQESIIKGKSDATGGLALVNEILNSPYINQVFGVKNPFTYWAPGSNEQLVKSQRDQLTAMLSLENRSKLKGSGAISDFEARTLEKAASALNKSLSDSDAKRVLKQIKGAFATSSGIEADVKVTNPSGEVISATATRNEINQLISEGNTVEYQ</sequence>
<feature type="region of interest" description="Disordered" evidence="1">
    <location>
        <begin position="105"/>
        <end position="135"/>
    </location>
</feature>
<evidence type="ECO:0000313" key="3">
    <source>
        <dbReference type="Proteomes" id="UP000178812"/>
    </source>
</evidence>
<feature type="region of interest" description="Disordered" evidence="1">
    <location>
        <begin position="18"/>
        <end position="38"/>
    </location>
</feature>
<protein>
    <submittedName>
        <fullName evidence="2">Uncharacterized protein</fullName>
    </submittedName>
</protein>